<dbReference type="AlphaFoldDB" id="A0A1C1CJG4"/>
<evidence type="ECO:0000313" key="3">
    <source>
        <dbReference type="Proteomes" id="UP000094526"/>
    </source>
</evidence>
<protein>
    <submittedName>
        <fullName evidence="2">Pol-like protein</fullName>
    </submittedName>
</protein>
<gene>
    <name evidence="2" type="ORF">CLCR_04300</name>
</gene>
<feature type="domain" description="Reverse transcriptase" evidence="1">
    <location>
        <begin position="87"/>
        <end position="281"/>
    </location>
</feature>
<dbReference type="PANTHER" id="PTHR33481">
    <property type="entry name" value="REVERSE TRANSCRIPTASE"/>
    <property type="match status" value="1"/>
</dbReference>
<dbReference type="STRING" id="86049.A0A1C1CJG4"/>
<dbReference type="Pfam" id="PF00078">
    <property type="entry name" value="RVT_1"/>
    <property type="match status" value="1"/>
</dbReference>
<dbReference type="SUPFAM" id="SSF56672">
    <property type="entry name" value="DNA/RNA polymerases"/>
    <property type="match status" value="1"/>
</dbReference>
<evidence type="ECO:0000313" key="2">
    <source>
        <dbReference type="EMBL" id="OCT48581.1"/>
    </source>
</evidence>
<dbReference type="PANTHER" id="PTHR33481:SF1">
    <property type="entry name" value="ENDONUCLEASE_EXONUCLEASE_PHOSPHATASE DOMAIN-CONTAINING PROTEIN-RELATED"/>
    <property type="match status" value="1"/>
</dbReference>
<evidence type="ECO:0000259" key="1">
    <source>
        <dbReference type="PROSITE" id="PS50878"/>
    </source>
</evidence>
<dbReference type="OrthoDB" id="5549573at2759"/>
<dbReference type="PROSITE" id="PS50878">
    <property type="entry name" value="RT_POL"/>
    <property type="match status" value="1"/>
</dbReference>
<keyword evidence="3" id="KW-1185">Reference proteome</keyword>
<organism evidence="2 3">
    <name type="scientific">Cladophialophora carrionii</name>
    <dbReference type="NCBI Taxonomy" id="86049"/>
    <lineage>
        <taxon>Eukaryota</taxon>
        <taxon>Fungi</taxon>
        <taxon>Dikarya</taxon>
        <taxon>Ascomycota</taxon>
        <taxon>Pezizomycotina</taxon>
        <taxon>Eurotiomycetes</taxon>
        <taxon>Chaetothyriomycetidae</taxon>
        <taxon>Chaetothyriales</taxon>
        <taxon>Herpotrichiellaceae</taxon>
        <taxon>Cladophialophora</taxon>
    </lineage>
</organism>
<reference evidence="3" key="1">
    <citation type="submission" date="2015-07" db="EMBL/GenBank/DDBJ databases">
        <authorList>
            <person name="Teixeira M.M."/>
            <person name="Souza R.C."/>
            <person name="Almeida L.G."/>
            <person name="Vicente V.A."/>
            <person name="de Hoog S."/>
            <person name="Bocca A.L."/>
            <person name="de Almeida S.R."/>
            <person name="Vasconcelos A.T."/>
            <person name="Felipe M.S."/>
        </authorList>
    </citation>
    <scope>NUCLEOTIDE SEQUENCE [LARGE SCALE GENOMIC DNA]</scope>
    <source>
        <strain evidence="3">KSF</strain>
    </source>
</reference>
<dbReference type="CDD" id="cd01650">
    <property type="entry name" value="RT_nLTR_like"/>
    <property type="match status" value="1"/>
</dbReference>
<accession>A0A1C1CJG4</accession>
<dbReference type="InterPro" id="IPR043502">
    <property type="entry name" value="DNA/RNA_pol_sf"/>
</dbReference>
<dbReference type="InterPro" id="IPR000477">
    <property type="entry name" value="RT_dom"/>
</dbReference>
<dbReference type="EMBL" id="LGRB01000012">
    <property type="protein sequence ID" value="OCT48581.1"/>
    <property type="molecule type" value="Genomic_DNA"/>
</dbReference>
<comment type="caution">
    <text evidence="2">The sequence shown here is derived from an EMBL/GenBank/DDBJ whole genome shotgun (WGS) entry which is preliminary data.</text>
</comment>
<dbReference type="VEuPathDB" id="FungiDB:CLCR_04300"/>
<sequence length="281" mass="30929">MEFNSARKARILAKSFFPLPPEADLSDFRRYGYPDEASCPVISEQEIAKVTRATVQINAAGPDAIPILVLAEAIPVIGRHLTLVFNTSLDLGHCPEHFKESLTVALKKPDRGDYGQPESLGPIALLNTLDKVLEAVIAARLSHIAENLHVLPNNHFGGRKGRGTEAAMHSLLEKIHSAWVNKKVASLLLLDVSSAFDNVCHQRLLHNLRKRRVPGVIVRWIESFVGERRTKIVLPQHRSDIITVNTGTPQGSPLSPILYLYYNADLIETTTDLDNGVSSSG</sequence>
<proteinExistence type="predicted"/>
<dbReference type="Proteomes" id="UP000094526">
    <property type="component" value="Unassembled WGS sequence"/>
</dbReference>
<name>A0A1C1CJG4_9EURO</name>